<dbReference type="EMBL" id="JBBXMP010000698">
    <property type="protein sequence ID" value="KAL0057099.1"/>
    <property type="molecule type" value="Genomic_DNA"/>
</dbReference>
<reference evidence="3 4" key="1">
    <citation type="submission" date="2024-05" db="EMBL/GenBank/DDBJ databases">
        <title>A draft genome resource for the thread blight pathogen Marasmius tenuissimus strain MS-2.</title>
        <authorList>
            <person name="Yulfo-Soto G.E."/>
            <person name="Baruah I.K."/>
            <person name="Amoako-Attah I."/>
            <person name="Bukari Y."/>
            <person name="Meinhardt L.W."/>
            <person name="Bailey B.A."/>
            <person name="Cohen S.P."/>
        </authorList>
    </citation>
    <scope>NUCLEOTIDE SEQUENCE [LARGE SCALE GENOMIC DNA]</scope>
    <source>
        <strain evidence="3 4">MS-2</strain>
    </source>
</reference>
<evidence type="ECO:0000313" key="3">
    <source>
        <dbReference type="EMBL" id="KAL0057099.1"/>
    </source>
</evidence>
<evidence type="ECO:0000259" key="2">
    <source>
        <dbReference type="Pfam" id="PF09994"/>
    </source>
</evidence>
<accession>A0ABR2Z7Y3</accession>
<dbReference type="Pfam" id="PF09994">
    <property type="entry name" value="T6SS_Tle1-like_cat"/>
    <property type="match status" value="1"/>
</dbReference>
<keyword evidence="4" id="KW-1185">Reference proteome</keyword>
<name>A0ABR2Z7Y3_9AGAR</name>
<protein>
    <recommendedName>
        <fullName evidence="2">T6SS Phospholipase effector Tle1-like catalytic domain-containing protein</fullName>
    </recommendedName>
</protein>
<evidence type="ECO:0000313" key="4">
    <source>
        <dbReference type="Proteomes" id="UP001437256"/>
    </source>
</evidence>
<proteinExistence type="predicted"/>
<organism evidence="3 4">
    <name type="scientific">Marasmius tenuissimus</name>
    <dbReference type="NCBI Taxonomy" id="585030"/>
    <lineage>
        <taxon>Eukaryota</taxon>
        <taxon>Fungi</taxon>
        <taxon>Dikarya</taxon>
        <taxon>Basidiomycota</taxon>
        <taxon>Agaricomycotina</taxon>
        <taxon>Agaricomycetes</taxon>
        <taxon>Agaricomycetidae</taxon>
        <taxon>Agaricales</taxon>
        <taxon>Marasmiineae</taxon>
        <taxon>Marasmiaceae</taxon>
        <taxon>Marasmius</taxon>
    </lineage>
</organism>
<sequence length="290" mass="33099">MDHVCIFRHALALDEWRVKFVAEYANGYRDRQRTSVLAKSVDSGVLVDRTDAVFPPLKKEVWFAGTQSDIGGGNMENRELTSNGPALCWMIRESIEAGLSLAPFSGEWGKVYGLKLNGIRRHSLSPWIALEILPERMASHSPYHIVGGTRKWFKSFMPHLGRRRQILEGQLVHQSVYTLDSKYTTRLPEGILKSSQEDYVEPDGFDAVASEIDRCVRGAEGWNTVSDFEKEVKLQSLISSRWPFSISRSVRIIEDGSHPYTRRAQRQPHYSDQNEDTLRRSLSLPEDSFK</sequence>
<dbReference type="InterPro" id="IPR018712">
    <property type="entry name" value="Tle1-like_cat"/>
</dbReference>
<evidence type="ECO:0000256" key="1">
    <source>
        <dbReference type="SAM" id="MobiDB-lite"/>
    </source>
</evidence>
<feature type="region of interest" description="Disordered" evidence="1">
    <location>
        <begin position="257"/>
        <end position="290"/>
    </location>
</feature>
<gene>
    <name evidence="3" type="ORF">AAF712_016273</name>
</gene>
<comment type="caution">
    <text evidence="3">The sequence shown here is derived from an EMBL/GenBank/DDBJ whole genome shotgun (WGS) entry which is preliminary data.</text>
</comment>
<dbReference type="Proteomes" id="UP001437256">
    <property type="component" value="Unassembled WGS sequence"/>
</dbReference>
<feature type="domain" description="T6SS Phospholipase effector Tle1-like catalytic" evidence="2">
    <location>
        <begin position="2"/>
        <end position="93"/>
    </location>
</feature>